<dbReference type="SUPFAM" id="SSF53850">
    <property type="entry name" value="Periplasmic binding protein-like II"/>
    <property type="match status" value="1"/>
</dbReference>
<evidence type="ECO:0000256" key="3">
    <source>
        <dbReference type="ARBA" id="ARBA00023125"/>
    </source>
</evidence>
<dbReference type="InterPro" id="IPR000847">
    <property type="entry name" value="LysR_HTH_N"/>
</dbReference>
<evidence type="ECO:0000313" key="7">
    <source>
        <dbReference type="Proteomes" id="UP000679848"/>
    </source>
</evidence>
<comment type="similarity">
    <text evidence="1">Belongs to the LysR transcriptional regulatory family.</text>
</comment>
<geneLocation type="plasmid" evidence="6 7">
    <name>pMM59_01</name>
</geneLocation>
<organism evidence="6 7">
    <name type="scientific">Pusillibacter faecalis</name>
    <dbReference type="NCBI Taxonomy" id="2714358"/>
    <lineage>
        <taxon>Bacteria</taxon>
        <taxon>Bacillati</taxon>
        <taxon>Bacillota</taxon>
        <taxon>Clostridia</taxon>
        <taxon>Eubacteriales</taxon>
        <taxon>Oscillospiraceae</taxon>
        <taxon>Pusillibacter</taxon>
    </lineage>
</organism>
<dbReference type="AlphaFoldDB" id="A0A830ZNM6"/>
<dbReference type="InterPro" id="IPR036388">
    <property type="entry name" value="WH-like_DNA-bd_sf"/>
</dbReference>
<dbReference type="InterPro" id="IPR036390">
    <property type="entry name" value="WH_DNA-bd_sf"/>
</dbReference>
<feature type="domain" description="HTH lysR-type" evidence="5">
    <location>
        <begin position="1"/>
        <end position="58"/>
    </location>
</feature>
<evidence type="ECO:0000256" key="2">
    <source>
        <dbReference type="ARBA" id="ARBA00023015"/>
    </source>
</evidence>
<keyword evidence="7" id="KW-1185">Reference proteome</keyword>
<dbReference type="Pfam" id="PF00126">
    <property type="entry name" value="HTH_1"/>
    <property type="match status" value="1"/>
</dbReference>
<dbReference type="GO" id="GO:0003677">
    <property type="term" value="F:DNA binding"/>
    <property type="evidence" value="ECO:0007669"/>
    <property type="project" value="UniProtKB-KW"/>
</dbReference>
<keyword evidence="4" id="KW-0804">Transcription</keyword>
<dbReference type="KEGG" id="pfaa:MM59RIKEN_33720"/>
<evidence type="ECO:0000256" key="4">
    <source>
        <dbReference type="ARBA" id="ARBA00023163"/>
    </source>
</evidence>
<proteinExistence type="inferred from homology"/>
<evidence type="ECO:0000313" key="6">
    <source>
        <dbReference type="EMBL" id="BCK86053.1"/>
    </source>
</evidence>
<dbReference type="EMBL" id="AP023421">
    <property type="protein sequence ID" value="BCK86053.1"/>
    <property type="molecule type" value="Genomic_DNA"/>
</dbReference>
<dbReference type="PROSITE" id="PS50931">
    <property type="entry name" value="HTH_LYSR"/>
    <property type="match status" value="1"/>
</dbReference>
<keyword evidence="3" id="KW-0238">DNA-binding</keyword>
<dbReference type="Gene3D" id="3.40.190.290">
    <property type="match status" value="1"/>
</dbReference>
<evidence type="ECO:0000259" key="5">
    <source>
        <dbReference type="PROSITE" id="PS50931"/>
    </source>
</evidence>
<dbReference type="Gene3D" id="1.10.10.10">
    <property type="entry name" value="Winged helix-like DNA-binding domain superfamily/Winged helix DNA-binding domain"/>
    <property type="match status" value="1"/>
</dbReference>
<dbReference type="RefSeq" id="WP_187030991.1">
    <property type="nucleotide sequence ID" value="NZ_AP023421.1"/>
</dbReference>
<keyword evidence="6" id="KW-0614">Plasmid</keyword>
<dbReference type="SUPFAM" id="SSF46785">
    <property type="entry name" value="Winged helix' DNA-binding domain"/>
    <property type="match status" value="1"/>
</dbReference>
<accession>A0A830ZNM6</accession>
<sequence>MDTQKYHALLRAIELGSFSAAAEELGYTPSGIRQMAEAVEREMGFPLLLRGRSGIRPTGACQVLLPRFHELIRAEKLLQLDAAELKGLSVGSVTIGAYSSVAINRLPRVLQQFHQDFPQISICLREGIHQELDTWLENREVDFCLYSGSADKSYDWFPLYQDPMLAVLPLSHPMAGCSSFPIEKIAEEPFIMPGNNGGGYDVVHLLEKNHIKPKIEFSTIENFSALAMIECGLGISIMNEGITLGRLNQVVMTPLEPPQHITIGIEIPSLKTGSPATRKMISYLRKMLTALKAKQRP</sequence>
<evidence type="ECO:0000256" key="1">
    <source>
        <dbReference type="ARBA" id="ARBA00009437"/>
    </source>
</evidence>
<gene>
    <name evidence="6" type="ORF">MM59RIKEN_33720</name>
</gene>
<dbReference type="Pfam" id="PF03466">
    <property type="entry name" value="LysR_substrate"/>
    <property type="match status" value="1"/>
</dbReference>
<dbReference type="InterPro" id="IPR005119">
    <property type="entry name" value="LysR_subst-bd"/>
</dbReference>
<protein>
    <submittedName>
        <fullName evidence="6">LysR family transcriptional regulator</fullName>
    </submittedName>
</protein>
<reference evidence="6" key="1">
    <citation type="submission" date="2020-09" db="EMBL/GenBank/DDBJ databases">
        <title>New species isolated from human feces.</title>
        <authorList>
            <person name="Kitahara M."/>
            <person name="Shigeno Y."/>
            <person name="Shime M."/>
            <person name="Matsumoto Y."/>
            <person name="Nakamura S."/>
            <person name="Motooka D."/>
            <person name="Fukuoka S."/>
            <person name="Nishikawa H."/>
            <person name="Benno Y."/>
        </authorList>
    </citation>
    <scope>NUCLEOTIDE SEQUENCE</scope>
    <source>
        <strain evidence="6">MM59</strain>
        <plasmid evidence="6">pMM59_01</plasmid>
    </source>
</reference>
<name>A0A830ZNM6_9FIRM</name>
<dbReference type="Proteomes" id="UP000679848">
    <property type="component" value="Plasmid pMM59_01"/>
</dbReference>
<dbReference type="GO" id="GO:0005829">
    <property type="term" value="C:cytosol"/>
    <property type="evidence" value="ECO:0007669"/>
    <property type="project" value="TreeGrafter"/>
</dbReference>
<dbReference type="PANTHER" id="PTHR30419:SF28">
    <property type="entry name" value="HTH-TYPE TRANSCRIPTIONAL REGULATOR BSDA"/>
    <property type="match status" value="1"/>
</dbReference>
<dbReference type="InterPro" id="IPR050950">
    <property type="entry name" value="HTH-type_LysR_regulators"/>
</dbReference>
<keyword evidence="2" id="KW-0805">Transcription regulation</keyword>
<dbReference type="PANTHER" id="PTHR30419">
    <property type="entry name" value="HTH-TYPE TRANSCRIPTIONAL REGULATOR YBHD"/>
    <property type="match status" value="1"/>
</dbReference>
<dbReference type="CDD" id="cd05466">
    <property type="entry name" value="PBP2_LTTR_substrate"/>
    <property type="match status" value="1"/>
</dbReference>
<dbReference type="GO" id="GO:0003700">
    <property type="term" value="F:DNA-binding transcription factor activity"/>
    <property type="evidence" value="ECO:0007669"/>
    <property type="project" value="InterPro"/>
</dbReference>